<dbReference type="Gene3D" id="3.90.320.10">
    <property type="match status" value="1"/>
</dbReference>
<dbReference type="PANTHER" id="PTHR46609">
    <property type="entry name" value="EXONUCLEASE, PHAGE-TYPE/RECB, C-TERMINAL DOMAIN-CONTAINING PROTEIN"/>
    <property type="match status" value="1"/>
</dbReference>
<dbReference type="InterPro" id="IPR011604">
    <property type="entry name" value="PDDEXK-like_dom_sf"/>
</dbReference>
<dbReference type="AlphaFoldDB" id="A0AAU9TC66"/>
<dbReference type="Proteomes" id="UP001153954">
    <property type="component" value="Unassembled WGS sequence"/>
</dbReference>
<dbReference type="InterPro" id="IPR011335">
    <property type="entry name" value="Restrct_endonuc-II-like"/>
</dbReference>
<keyword evidence="1" id="KW-0863">Zinc-finger</keyword>
<reference evidence="3" key="1">
    <citation type="submission" date="2022-03" db="EMBL/GenBank/DDBJ databases">
        <authorList>
            <person name="Tunstrom K."/>
        </authorList>
    </citation>
    <scope>NUCLEOTIDE SEQUENCE</scope>
</reference>
<sequence length="386" mass="45336">MYTTWRLPELKEELRKRGASLRGKKRTWQYLNFTTKKLDQALHLYESRFLTVVRSSWTEDSCFIKGFCKKTMKNLQYEVNIKLNKEGPPEESHCECPAGSGVNATCKHIAVLLYAVENMAQQKCIILSEVCTQQLQKWNCPSKKYTGTPIKADKLPRKRSVKRLLFAPYPVENIDRESYNYKVRNLVLAFPNSTMPMKQCYEPANPYAVEADHQYLNMDARRNLLNELKLVDITDADIKNIQEATINQTESKEWHLQRFSKERPYLAASPDGLLGSQTLIEVKCPYASRFKNITPNTVPYLFKENSDLQLKTNSPYYYQIQGQLYCTGRDFCNLIVYTFKDLKVIFVSRNDAFIVNMLMNLDSFYENYFKEVIFNKYLYYNYERIE</sequence>
<dbReference type="SUPFAM" id="SSF52980">
    <property type="entry name" value="Restriction endonuclease-like"/>
    <property type="match status" value="1"/>
</dbReference>
<organism evidence="3 4">
    <name type="scientific">Euphydryas editha</name>
    <name type="common">Edith's checkerspot</name>
    <dbReference type="NCBI Taxonomy" id="104508"/>
    <lineage>
        <taxon>Eukaryota</taxon>
        <taxon>Metazoa</taxon>
        <taxon>Ecdysozoa</taxon>
        <taxon>Arthropoda</taxon>
        <taxon>Hexapoda</taxon>
        <taxon>Insecta</taxon>
        <taxon>Pterygota</taxon>
        <taxon>Neoptera</taxon>
        <taxon>Endopterygota</taxon>
        <taxon>Lepidoptera</taxon>
        <taxon>Glossata</taxon>
        <taxon>Ditrysia</taxon>
        <taxon>Papilionoidea</taxon>
        <taxon>Nymphalidae</taxon>
        <taxon>Nymphalinae</taxon>
        <taxon>Euphydryas</taxon>
    </lineage>
</organism>
<dbReference type="InterPro" id="IPR019080">
    <property type="entry name" value="YqaJ_viral_recombinase"/>
</dbReference>
<evidence type="ECO:0000313" key="3">
    <source>
        <dbReference type="EMBL" id="CAH2084538.1"/>
    </source>
</evidence>
<accession>A0AAU9TC66</accession>
<proteinExistence type="predicted"/>
<evidence type="ECO:0000259" key="2">
    <source>
        <dbReference type="PROSITE" id="PS50966"/>
    </source>
</evidence>
<dbReference type="GO" id="GO:0006281">
    <property type="term" value="P:DNA repair"/>
    <property type="evidence" value="ECO:0007669"/>
    <property type="project" value="UniProtKB-ARBA"/>
</dbReference>
<keyword evidence="1" id="KW-0862">Zinc</keyword>
<dbReference type="InterPro" id="IPR051703">
    <property type="entry name" value="NF-kappa-B_Signaling_Reg"/>
</dbReference>
<evidence type="ECO:0000256" key="1">
    <source>
        <dbReference type="PROSITE-ProRule" id="PRU00325"/>
    </source>
</evidence>
<feature type="domain" description="SWIM-type" evidence="2">
    <location>
        <begin position="77"/>
        <end position="117"/>
    </location>
</feature>
<keyword evidence="1" id="KW-0479">Metal-binding</keyword>
<name>A0AAU9TC66_EUPED</name>
<keyword evidence="4" id="KW-1185">Reference proteome</keyword>
<evidence type="ECO:0000313" key="4">
    <source>
        <dbReference type="Proteomes" id="UP001153954"/>
    </source>
</evidence>
<gene>
    <name evidence="3" type="ORF">EEDITHA_LOCUS1094</name>
</gene>
<dbReference type="CDD" id="cd22343">
    <property type="entry name" value="PDDEXK_lambda_exonuclease-like"/>
    <property type="match status" value="1"/>
</dbReference>
<dbReference type="EMBL" id="CAKOGL010000003">
    <property type="protein sequence ID" value="CAH2084538.1"/>
    <property type="molecule type" value="Genomic_DNA"/>
</dbReference>
<protein>
    <recommendedName>
        <fullName evidence="2">SWIM-type domain-containing protein</fullName>
    </recommendedName>
</protein>
<dbReference type="Pfam" id="PF09588">
    <property type="entry name" value="YqaJ"/>
    <property type="match status" value="1"/>
</dbReference>
<dbReference type="GO" id="GO:0008270">
    <property type="term" value="F:zinc ion binding"/>
    <property type="evidence" value="ECO:0007669"/>
    <property type="project" value="UniProtKB-KW"/>
</dbReference>
<dbReference type="PANTHER" id="PTHR46609:SF8">
    <property type="entry name" value="YQAJ VIRAL RECOMBINASE DOMAIN-CONTAINING PROTEIN"/>
    <property type="match status" value="1"/>
</dbReference>
<dbReference type="PROSITE" id="PS50966">
    <property type="entry name" value="ZF_SWIM"/>
    <property type="match status" value="1"/>
</dbReference>
<comment type="caution">
    <text evidence="3">The sequence shown here is derived from an EMBL/GenBank/DDBJ whole genome shotgun (WGS) entry which is preliminary data.</text>
</comment>
<dbReference type="InterPro" id="IPR007527">
    <property type="entry name" value="Znf_SWIM"/>
</dbReference>